<feature type="region of interest" description="Disordered" evidence="1">
    <location>
        <begin position="328"/>
        <end position="403"/>
    </location>
</feature>
<dbReference type="SUPFAM" id="SSF46565">
    <property type="entry name" value="Chaperone J-domain"/>
    <property type="match status" value="1"/>
</dbReference>
<dbReference type="PANTHER" id="PTHR44137:SF9">
    <property type="entry name" value="OS01G0923800 PROTEIN"/>
    <property type="match status" value="1"/>
</dbReference>
<evidence type="ECO:0000313" key="3">
    <source>
        <dbReference type="EMBL" id="GJN16894.1"/>
    </source>
</evidence>
<feature type="region of interest" description="Disordered" evidence="1">
    <location>
        <begin position="532"/>
        <end position="591"/>
    </location>
</feature>
<dbReference type="InterPro" id="IPR036869">
    <property type="entry name" value="J_dom_sf"/>
</dbReference>
<dbReference type="InterPro" id="IPR024593">
    <property type="entry name" value="DUF3444"/>
</dbReference>
<feature type="domain" description="J" evidence="2">
    <location>
        <begin position="66"/>
        <end position="130"/>
    </location>
</feature>
<dbReference type="SMART" id="SM00271">
    <property type="entry name" value="DnaJ"/>
    <property type="match status" value="1"/>
</dbReference>
<keyword evidence="4" id="KW-1185">Reference proteome</keyword>
<accession>A0AAV5E386</accession>
<proteinExistence type="predicted"/>
<dbReference type="InterPro" id="IPR001623">
    <property type="entry name" value="DnaJ_domain"/>
</dbReference>
<dbReference type="Pfam" id="PF23551">
    <property type="entry name" value="Zn_ribbon_20"/>
    <property type="match status" value="1"/>
</dbReference>
<name>A0AAV5E386_ELECO</name>
<reference evidence="3" key="1">
    <citation type="journal article" date="2018" name="DNA Res.">
        <title>Multiple hybrid de novo genome assembly of finger millet, an orphan allotetraploid crop.</title>
        <authorList>
            <person name="Hatakeyama M."/>
            <person name="Aluri S."/>
            <person name="Balachadran M.T."/>
            <person name="Sivarajan S.R."/>
            <person name="Patrignani A."/>
            <person name="Gruter S."/>
            <person name="Poveda L."/>
            <person name="Shimizu-Inatsugi R."/>
            <person name="Baeten J."/>
            <person name="Francoijs K.J."/>
            <person name="Nataraja K.N."/>
            <person name="Reddy Y.A.N."/>
            <person name="Phadnis S."/>
            <person name="Ravikumar R.L."/>
            <person name="Schlapbach R."/>
            <person name="Sreeman S.M."/>
            <person name="Shimizu K.K."/>
        </authorList>
    </citation>
    <scope>NUCLEOTIDE SEQUENCE</scope>
</reference>
<gene>
    <name evidence="3" type="primary">gb03920</name>
    <name evidence="3" type="ORF">PR202_gb03920</name>
</gene>
<comment type="caution">
    <text evidence="3">The sequence shown here is derived from an EMBL/GenBank/DDBJ whole genome shotgun (WGS) entry which is preliminary data.</text>
</comment>
<dbReference type="InterPro" id="IPR056988">
    <property type="entry name" value="Zn_ribbon_pln"/>
</dbReference>
<feature type="compositionally biased region" description="Basic and acidic residues" evidence="1">
    <location>
        <begin position="556"/>
        <end position="567"/>
    </location>
</feature>
<evidence type="ECO:0000256" key="1">
    <source>
        <dbReference type="SAM" id="MobiDB-lite"/>
    </source>
</evidence>
<dbReference type="Gene3D" id="1.10.287.110">
    <property type="entry name" value="DnaJ domain"/>
    <property type="match status" value="1"/>
</dbReference>
<dbReference type="GO" id="GO:0005783">
    <property type="term" value="C:endoplasmic reticulum"/>
    <property type="evidence" value="ECO:0007669"/>
    <property type="project" value="UniProtKB-ARBA"/>
</dbReference>
<dbReference type="Pfam" id="PF11926">
    <property type="entry name" value="DUF3444"/>
    <property type="match status" value="1"/>
</dbReference>
<feature type="region of interest" description="Disordered" evidence="1">
    <location>
        <begin position="137"/>
        <end position="158"/>
    </location>
</feature>
<evidence type="ECO:0000313" key="4">
    <source>
        <dbReference type="Proteomes" id="UP001054889"/>
    </source>
</evidence>
<dbReference type="PANTHER" id="PTHR44137">
    <property type="entry name" value="BNAC03G44070D PROTEIN"/>
    <property type="match status" value="1"/>
</dbReference>
<sequence length="815" mass="91578">MECNKDDAVRSKEIAERKFRENDIAGAKKFALKAKALFKPLEGIDQMISALDVHIRGQKKTGEVSDWYGILEVSPLADEETIKKQYKKLVLRIHPDKNSSICADGAFKLITDAWTVLSDTSKRMAYDQKRSMCGPQVRQSKYNASVDGTPSSSMSSVNAFRCQNSGPSRPRKVPSHLPHIVPDSFWTYCGSCFVNFQYSREYVNRQLRCPACKAVFVAVEVPPPSSPVYRNRQSPMATDNNIGGNTIPDIATPGIQAGVASDNQNYDPTVLQQWSFLKSTTCAHSTRYTVQQTHESARKQEAGEADTAAMEESNIRMKVMQAVRKHAHAGSSLGRANAATKEQEAAKRRRVNDGKQALRQTTSSCCDGDLRKPMLPAKRKPRTTAETSGAKKRRVSSGDCIGESSSNVGRTSFGRVLMQFDMRGILIKNMKLQLQEKLKAFNTKGKVTNEENIHISKKSRANIACAATVDVNKRKMKQSSNSVHQKEDDATELICKRVDSEEKQMEKSSKQVSLQEKGKLCQWRSREVHIVYTRRNRKEHKKDQGDNDTTDANSTTEHHLTNKHDCLNQEPSSDEGTSEMSVPDADFYNFGDHPEDSFQNDQVWAMYDEEDGMPRYYALIRKVLSTHPFKVRLAYLKANDCNEFGASKWISCGYSKTCGEFKVGVSKDAEQLNIFSHKINSEKGPGSVIRIFPKKGDIWALYQNWSSDWDEFTPDDTLYKYKLVEVLDSYSPTNGISVMPIEKIPGFVAVFKSHHDTTKIWRIPKEEMLRFSHQVPFHVLTGEEAPNAPKGCYELDPGSTPKELLQVILPCGAAK</sequence>
<dbReference type="CDD" id="cd06257">
    <property type="entry name" value="DnaJ"/>
    <property type="match status" value="1"/>
</dbReference>
<evidence type="ECO:0000259" key="2">
    <source>
        <dbReference type="PROSITE" id="PS50076"/>
    </source>
</evidence>
<dbReference type="Pfam" id="PF00226">
    <property type="entry name" value="DnaJ"/>
    <property type="match status" value="1"/>
</dbReference>
<dbReference type="PROSITE" id="PS50076">
    <property type="entry name" value="DNAJ_2"/>
    <property type="match status" value="1"/>
</dbReference>
<organism evidence="3 4">
    <name type="scientific">Eleusine coracana subsp. coracana</name>
    <dbReference type="NCBI Taxonomy" id="191504"/>
    <lineage>
        <taxon>Eukaryota</taxon>
        <taxon>Viridiplantae</taxon>
        <taxon>Streptophyta</taxon>
        <taxon>Embryophyta</taxon>
        <taxon>Tracheophyta</taxon>
        <taxon>Spermatophyta</taxon>
        <taxon>Magnoliopsida</taxon>
        <taxon>Liliopsida</taxon>
        <taxon>Poales</taxon>
        <taxon>Poaceae</taxon>
        <taxon>PACMAD clade</taxon>
        <taxon>Chloridoideae</taxon>
        <taxon>Cynodonteae</taxon>
        <taxon>Eleusininae</taxon>
        <taxon>Eleusine</taxon>
    </lineage>
</organism>
<dbReference type="Proteomes" id="UP001054889">
    <property type="component" value="Unassembled WGS sequence"/>
</dbReference>
<reference evidence="3" key="2">
    <citation type="submission" date="2021-12" db="EMBL/GenBank/DDBJ databases">
        <title>Resequencing data analysis of finger millet.</title>
        <authorList>
            <person name="Hatakeyama M."/>
            <person name="Aluri S."/>
            <person name="Balachadran M.T."/>
            <person name="Sivarajan S.R."/>
            <person name="Poveda L."/>
            <person name="Shimizu-Inatsugi R."/>
            <person name="Schlapbach R."/>
            <person name="Sreeman S.M."/>
            <person name="Shimizu K.K."/>
        </authorList>
    </citation>
    <scope>NUCLEOTIDE SEQUENCE</scope>
</reference>
<dbReference type="PRINTS" id="PR00625">
    <property type="entry name" value="JDOMAIN"/>
</dbReference>
<dbReference type="AlphaFoldDB" id="A0AAV5E386"/>
<protein>
    <recommendedName>
        <fullName evidence="2">J domain-containing protein</fullName>
    </recommendedName>
</protein>
<dbReference type="EMBL" id="BQKI01000073">
    <property type="protein sequence ID" value="GJN16894.1"/>
    <property type="molecule type" value="Genomic_DNA"/>
</dbReference>